<keyword evidence="6" id="KW-1185">Reference proteome</keyword>
<dbReference type="VEuPathDB" id="FungiDB:HpaG813285"/>
<evidence type="ECO:0000256" key="1">
    <source>
        <dbReference type="ARBA" id="ARBA00008966"/>
    </source>
</evidence>
<dbReference type="Pfam" id="PF08164">
    <property type="entry name" value="TRAUB"/>
    <property type="match status" value="1"/>
</dbReference>
<evidence type="ECO:0008006" key="7">
    <source>
        <dbReference type="Google" id="ProtNLM"/>
    </source>
</evidence>
<dbReference type="STRING" id="559515.M4C2H0"/>
<feature type="domain" description="Apoptosis-antagonizing transcription factor C-terminal" evidence="3">
    <location>
        <begin position="406"/>
        <end position="477"/>
    </location>
</feature>
<dbReference type="HOGENOM" id="CLU_018299_1_1_1"/>
<dbReference type="EMBL" id="JH598128">
    <property type="status" value="NOT_ANNOTATED_CDS"/>
    <property type="molecule type" value="Genomic_DNA"/>
</dbReference>
<evidence type="ECO:0000259" key="3">
    <source>
        <dbReference type="Pfam" id="PF08164"/>
    </source>
</evidence>
<accession>M4C2H0</accession>
<protein>
    <recommendedName>
        <fullName evidence="7">Apoptosis-antagonizing transcription factor C-terminal domain-containing protein</fullName>
    </recommendedName>
</protein>
<organism evidence="5 6">
    <name type="scientific">Hyaloperonospora arabidopsidis (strain Emoy2)</name>
    <name type="common">Downy mildew agent</name>
    <name type="synonym">Peronospora arabidopsidis</name>
    <dbReference type="NCBI Taxonomy" id="559515"/>
    <lineage>
        <taxon>Eukaryota</taxon>
        <taxon>Sar</taxon>
        <taxon>Stramenopiles</taxon>
        <taxon>Oomycota</taxon>
        <taxon>Peronosporomycetes</taxon>
        <taxon>Peronosporales</taxon>
        <taxon>Peronosporaceae</taxon>
        <taxon>Hyaloperonospora</taxon>
    </lineage>
</organism>
<dbReference type="GO" id="GO:0005730">
    <property type="term" value="C:nucleolus"/>
    <property type="evidence" value="ECO:0007669"/>
    <property type="project" value="TreeGrafter"/>
</dbReference>
<dbReference type="AlphaFoldDB" id="M4C2H0"/>
<reference evidence="5" key="2">
    <citation type="submission" date="2015-06" db="UniProtKB">
        <authorList>
            <consortium name="EnsemblProtists"/>
        </authorList>
    </citation>
    <scope>IDENTIFICATION</scope>
    <source>
        <strain evidence="5">Emoy2</strain>
    </source>
</reference>
<evidence type="ECO:0000313" key="5">
    <source>
        <dbReference type="EnsemblProtists" id="HpaP813285"/>
    </source>
</evidence>
<dbReference type="OMA" id="INFMAPN"/>
<comment type="similarity">
    <text evidence="1">Belongs to the AATF family.</text>
</comment>
<feature type="compositionally biased region" description="Acidic residues" evidence="2">
    <location>
        <begin position="177"/>
        <end position="187"/>
    </location>
</feature>
<evidence type="ECO:0000259" key="4">
    <source>
        <dbReference type="Pfam" id="PF13339"/>
    </source>
</evidence>
<name>M4C2H0_HYAAE</name>
<dbReference type="FunCoup" id="M4C2H0">
    <property type="interactions" value="206"/>
</dbReference>
<feature type="compositionally biased region" description="Low complexity" evidence="2">
    <location>
        <begin position="94"/>
        <end position="105"/>
    </location>
</feature>
<feature type="compositionally biased region" description="Acidic residues" evidence="2">
    <location>
        <begin position="160"/>
        <end position="170"/>
    </location>
</feature>
<dbReference type="EnsemblProtists" id="HpaT813285">
    <property type="protein sequence ID" value="HpaP813285"/>
    <property type="gene ID" value="HpaG813285"/>
</dbReference>
<dbReference type="InterPro" id="IPR012617">
    <property type="entry name" value="AATF_C"/>
</dbReference>
<dbReference type="PANTHER" id="PTHR15565:SF0">
    <property type="entry name" value="PROTEIN AATF"/>
    <property type="match status" value="1"/>
</dbReference>
<dbReference type="InterPro" id="IPR025160">
    <property type="entry name" value="AATF"/>
</dbReference>
<sequence>MKDTLPCKTWLSDGTSLRCHWWKLNVFLFVNNRRLTPSSSYLLDGMTRNEFNIDEAEDFDDGTRSVLHDDGKPGNDAENQDSKLLCSSRKQRLQTKQQKSGQQQREPASALRVKNWDSGVLESEEYAGRVVERRDLMEDEESLDEDAMAEWSEAEPFGASEEESDEEETEEKVKDEGEIEESEDEDKSAEMLIRGFQKEDSVRLMGAQDRDKVVEKATHVRNQKLIWERCLEVQIYTKRLLTTARDVADQDVTDGETTEEDTVASRKELVVAELYKSIEAVAALQEKLCNVPELCAVEVSMKKRKRSCDDLWQEIATSSSAMLPQYNDILSTYTRKTDLAAGSKNTQAKKFKAVNQDILAQVESVLVDPRRVKRKAHALLDVPEADVTEGGEEQLDELMYDDSDFYQQLLKEFIESGGGGSGQVKRTHRKKNRIVNRKASKGRQLRYTVHPKLENFMFPEPYPRPEMDVTELFRSLFGQVRH</sequence>
<dbReference type="Proteomes" id="UP000011713">
    <property type="component" value="Unassembled WGS sequence"/>
</dbReference>
<dbReference type="InterPro" id="IPR039223">
    <property type="entry name" value="AATF/Bfr2"/>
</dbReference>
<feature type="region of interest" description="Disordered" evidence="2">
    <location>
        <begin position="132"/>
        <end position="189"/>
    </location>
</feature>
<dbReference type="eggNOG" id="KOG2773">
    <property type="taxonomic scope" value="Eukaryota"/>
</dbReference>
<dbReference type="Pfam" id="PF13339">
    <property type="entry name" value="AATF-Che1"/>
    <property type="match status" value="1"/>
</dbReference>
<evidence type="ECO:0000313" key="6">
    <source>
        <dbReference type="Proteomes" id="UP000011713"/>
    </source>
</evidence>
<feature type="compositionally biased region" description="Basic and acidic residues" evidence="2">
    <location>
        <begin position="62"/>
        <end position="75"/>
    </location>
</feature>
<dbReference type="InParanoid" id="M4C2H0"/>
<evidence type="ECO:0000256" key="2">
    <source>
        <dbReference type="SAM" id="MobiDB-lite"/>
    </source>
</evidence>
<feature type="domain" description="AATF leucine zipper-containing" evidence="4">
    <location>
        <begin position="214"/>
        <end position="336"/>
    </location>
</feature>
<reference evidence="6" key="1">
    <citation type="journal article" date="2010" name="Science">
        <title>Signatures of adaptation to obligate biotrophy in the Hyaloperonospora arabidopsidis genome.</title>
        <authorList>
            <person name="Baxter L."/>
            <person name="Tripathy S."/>
            <person name="Ishaque N."/>
            <person name="Boot N."/>
            <person name="Cabral A."/>
            <person name="Kemen E."/>
            <person name="Thines M."/>
            <person name="Ah-Fong A."/>
            <person name="Anderson R."/>
            <person name="Badejoko W."/>
            <person name="Bittner-Eddy P."/>
            <person name="Boore J.L."/>
            <person name="Chibucos M.C."/>
            <person name="Coates M."/>
            <person name="Dehal P."/>
            <person name="Delehaunty K."/>
            <person name="Dong S."/>
            <person name="Downton P."/>
            <person name="Dumas B."/>
            <person name="Fabro G."/>
            <person name="Fronick C."/>
            <person name="Fuerstenberg S.I."/>
            <person name="Fulton L."/>
            <person name="Gaulin E."/>
            <person name="Govers F."/>
            <person name="Hughes L."/>
            <person name="Humphray S."/>
            <person name="Jiang R.H."/>
            <person name="Judelson H."/>
            <person name="Kamoun S."/>
            <person name="Kyung K."/>
            <person name="Meijer H."/>
            <person name="Minx P."/>
            <person name="Morris P."/>
            <person name="Nelson J."/>
            <person name="Phuntumart V."/>
            <person name="Qutob D."/>
            <person name="Rehmany A."/>
            <person name="Rougon-Cardoso A."/>
            <person name="Ryden P."/>
            <person name="Torto-Alalibo T."/>
            <person name="Studholme D."/>
            <person name="Wang Y."/>
            <person name="Win J."/>
            <person name="Wood J."/>
            <person name="Clifton S.W."/>
            <person name="Rogers J."/>
            <person name="Van den Ackerveken G."/>
            <person name="Jones J.D."/>
            <person name="McDowell J.M."/>
            <person name="Beynon J."/>
            <person name="Tyler B.M."/>
        </authorList>
    </citation>
    <scope>NUCLEOTIDE SEQUENCE [LARGE SCALE GENOMIC DNA]</scope>
    <source>
        <strain evidence="6">Emoy2</strain>
    </source>
</reference>
<feature type="compositionally biased region" description="Acidic residues" evidence="2">
    <location>
        <begin position="137"/>
        <end position="148"/>
    </location>
</feature>
<feature type="region of interest" description="Disordered" evidence="2">
    <location>
        <begin position="62"/>
        <end position="116"/>
    </location>
</feature>
<proteinExistence type="inferred from homology"/>
<dbReference type="PANTHER" id="PTHR15565">
    <property type="entry name" value="AATF PROTEIN APOPTOSIS ANTAGONIZING TRANSCRIPTION FACTOR"/>
    <property type="match status" value="1"/>
</dbReference>